<feature type="signal peptide" evidence="3">
    <location>
        <begin position="1"/>
        <end position="25"/>
    </location>
</feature>
<evidence type="ECO:0008006" key="6">
    <source>
        <dbReference type="Google" id="ProtNLM"/>
    </source>
</evidence>
<evidence type="ECO:0000313" key="4">
    <source>
        <dbReference type="EMBL" id="KIW12418.1"/>
    </source>
</evidence>
<feature type="region of interest" description="Disordered" evidence="1">
    <location>
        <begin position="416"/>
        <end position="441"/>
    </location>
</feature>
<dbReference type="EMBL" id="KN847498">
    <property type="protein sequence ID" value="KIW12418.1"/>
    <property type="molecule type" value="Genomic_DNA"/>
</dbReference>
<sequence length="481" mass="51270">MYLFSNKYGVQLLWAASAILSSASAFGVSFSDQDALFQLVRRDDLSCSAVDPKLPRDFKCPSGTNCISLDNSSSGLCCPDNNNCSNIQIVSCNIQTQNLTANANAAIFTTRLSDKLPTCGDGCCPFGYECILSPDGKNVCNLLASTSKTNVTSSSTTNSTAPKSSTSSTATSTSTGLSSAVSQTSKCNKFPVGVFLAGFFPGMFIGAFLMLAWVICSGRHRKPARSSRSSTSSSRSTYKPTISDPIPLGSPSGGLRTDFLRRTTGRAKSIFSTKSQVLSGNSTSHWKMPTPPVPNNIPNTTRAPAPVTPDRSLTHDSESIHLFSPQGTKVVPQPVPAHIAPLRGMSAQRYNPNSSDTGMGSPFQSPLKADNMYSDHMARSNTNTQSRGVSTYSVVSSLQDRDGGYEAETLTPARYEPTASSTGWNSSVTKRVRPEGAAELESRPTTTFTEMLHEAGFPDPLNDQGTPAVPKIPKIYLSGRL</sequence>
<keyword evidence="2" id="KW-0472">Membrane</keyword>
<dbReference type="RefSeq" id="XP_016232634.1">
    <property type="nucleotide sequence ID" value="XM_016384011.1"/>
</dbReference>
<protein>
    <recommendedName>
        <fullName evidence="6">Mid2 domain-containing protein</fullName>
    </recommendedName>
</protein>
<feature type="compositionally biased region" description="Basic and acidic residues" evidence="1">
    <location>
        <begin position="432"/>
        <end position="441"/>
    </location>
</feature>
<dbReference type="GeneID" id="27336778"/>
<organism evidence="4 5">
    <name type="scientific">Exophiala spinifera</name>
    <dbReference type="NCBI Taxonomy" id="91928"/>
    <lineage>
        <taxon>Eukaryota</taxon>
        <taxon>Fungi</taxon>
        <taxon>Dikarya</taxon>
        <taxon>Ascomycota</taxon>
        <taxon>Pezizomycotina</taxon>
        <taxon>Eurotiomycetes</taxon>
        <taxon>Chaetothyriomycetidae</taxon>
        <taxon>Chaetothyriales</taxon>
        <taxon>Herpotrichiellaceae</taxon>
        <taxon>Exophiala</taxon>
    </lineage>
</organism>
<dbReference type="HOGENOM" id="CLU_035048_1_0_1"/>
<dbReference type="OrthoDB" id="5338512at2759"/>
<reference evidence="4 5" key="1">
    <citation type="submission" date="2015-01" db="EMBL/GenBank/DDBJ databases">
        <title>The Genome Sequence of Exophiala spinifera CBS89968.</title>
        <authorList>
            <consortium name="The Broad Institute Genomics Platform"/>
            <person name="Cuomo C."/>
            <person name="de Hoog S."/>
            <person name="Gorbushina A."/>
            <person name="Stielow B."/>
            <person name="Teixiera M."/>
            <person name="Abouelleil A."/>
            <person name="Chapman S.B."/>
            <person name="Priest M."/>
            <person name="Young S.K."/>
            <person name="Wortman J."/>
            <person name="Nusbaum C."/>
            <person name="Birren B."/>
        </authorList>
    </citation>
    <scope>NUCLEOTIDE SEQUENCE [LARGE SCALE GENOMIC DNA]</scope>
    <source>
        <strain evidence="4 5">CBS 89968</strain>
    </source>
</reference>
<keyword evidence="2" id="KW-0812">Transmembrane</keyword>
<feature type="transmembrane region" description="Helical" evidence="2">
    <location>
        <begin position="192"/>
        <end position="216"/>
    </location>
</feature>
<feature type="compositionally biased region" description="Polar residues" evidence="1">
    <location>
        <begin position="418"/>
        <end position="429"/>
    </location>
</feature>
<feature type="region of interest" description="Disordered" evidence="1">
    <location>
        <begin position="149"/>
        <end position="175"/>
    </location>
</feature>
<evidence type="ECO:0000256" key="1">
    <source>
        <dbReference type="SAM" id="MobiDB-lite"/>
    </source>
</evidence>
<feature type="region of interest" description="Disordered" evidence="1">
    <location>
        <begin position="280"/>
        <end position="299"/>
    </location>
</feature>
<dbReference type="Proteomes" id="UP000053328">
    <property type="component" value="Unassembled WGS sequence"/>
</dbReference>
<keyword evidence="3" id="KW-0732">Signal</keyword>
<evidence type="ECO:0000313" key="5">
    <source>
        <dbReference type="Proteomes" id="UP000053328"/>
    </source>
</evidence>
<dbReference type="AlphaFoldDB" id="A0A0D2B0D7"/>
<name>A0A0D2B0D7_9EURO</name>
<feature type="region of interest" description="Disordered" evidence="1">
    <location>
        <begin position="222"/>
        <end position="256"/>
    </location>
</feature>
<feature type="compositionally biased region" description="Low complexity" evidence="1">
    <location>
        <begin position="226"/>
        <end position="237"/>
    </location>
</feature>
<keyword evidence="2" id="KW-1133">Transmembrane helix</keyword>
<proteinExistence type="predicted"/>
<gene>
    <name evidence="4" type="ORF">PV08_09695</name>
</gene>
<evidence type="ECO:0000256" key="2">
    <source>
        <dbReference type="SAM" id="Phobius"/>
    </source>
</evidence>
<feature type="chain" id="PRO_5002238694" description="Mid2 domain-containing protein" evidence="3">
    <location>
        <begin position="26"/>
        <end position="481"/>
    </location>
</feature>
<dbReference type="VEuPathDB" id="FungiDB:PV08_09695"/>
<keyword evidence="5" id="KW-1185">Reference proteome</keyword>
<accession>A0A0D2B0D7</accession>
<evidence type="ECO:0000256" key="3">
    <source>
        <dbReference type="SAM" id="SignalP"/>
    </source>
</evidence>